<dbReference type="Proteomes" id="UP000281955">
    <property type="component" value="Unassembled WGS sequence"/>
</dbReference>
<dbReference type="OrthoDB" id="10010507at2"/>
<keyword evidence="3" id="KW-1185">Reference proteome</keyword>
<sequence>MTETGRMSWGSERIVEVARAYRRHDALLRGSREQRLAAFDGPDLWAEDLVYEESSAGTLPVEVVDAMLHDPDGDAEFRSSVAAGPLERLLHAQPAAYAGAILERTGRDPLWVEALAGVWLDRMAWGQLAEDMRRHLPEPPPEIAASKKDKRSRRPSKRQHPHGHQPRLPPPHD</sequence>
<protein>
    <submittedName>
        <fullName evidence="2">Uncharacterized protein</fullName>
    </submittedName>
</protein>
<name>A0A420XPM9_9ACTN</name>
<dbReference type="InParanoid" id="A0A420XPM9"/>
<proteinExistence type="predicted"/>
<feature type="compositionally biased region" description="Basic residues" evidence="1">
    <location>
        <begin position="148"/>
        <end position="165"/>
    </location>
</feature>
<dbReference type="AlphaFoldDB" id="A0A420XPM9"/>
<evidence type="ECO:0000256" key="1">
    <source>
        <dbReference type="SAM" id="MobiDB-lite"/>
    </source>
</evidence>
<feature type="region of interest" description="Disordered" evidence="1">
    <location>
        <begin position="133"/>
        <end position="173"/>
    </location>
</feature>
<accession>A0A420XPM9</accession>
<organism evidence="2 3">
    <name type="scientific">Motilibacter peucedani</name>
    <dbReference type="NCBI Taxonomy" id="598650"/>
    <lineage>
        <taxon>Bacteria</taxon>
        <taxon>Bacillati</taxon>
        <taxon>Actinomycetota</taxon>
        <taxon>Actinomycetes</taxon>
        <taxon>Motilibacterales</taxon>
        <taxon>Motilibacteraceae</taxon>
        <taxon>Motilibacter</taxon>
    </lineage>
</organism>
<comment type="caution">
    <text evidence="2">The sequence shown here is derived from an EMBL/GenBank/DDBJ whole genome shotgun (WGS) entry which is preliminary data.</text>
</comment>
<dbReference type="EMBL" id="RBWV01000012">
    <property type="protein sequence ID" value="RKS74132.1"/>
    <property type="molecule type" value="Genomic_DNA"/>
</dbReference>
<evidence type="ECO:0000313" key="2">
    <source>
        <dbReference type="EMBL" id="RKS74132.1"/>
    </source>
</evidence>
<evidence type="ECO:0000313" key="3">
    <source>
        <dbReference type="Proteomes" id="UP000281955"/>
    </source>
</evidence>
<reference evidence="2 3" key="1">
    <citation type="submission" date="2018-10" db="EMBL/GenBank/DDBJ databases">
        <title>Genomic Encyclopedia of Archaeal and Bacterial Type Strains, Phase II (KMG-II): from individual species to whole genera.</title>
        <authorList>
            <person name="Goeker M."/>
        </authorList>
    </citation>
    <scope>NUCLEOTIDE SEQUENCE [LARGE SCALE GENOMIC DNA]</scope>
    <source>
        <strain evidence="2 3">RP-AC37</strain>
    </source>
</reference>
<gene>
    <name evidence="2" type="ORF">CLV35_2634</name>
</gene>
<dbReference type="RefSeq" id="WP_121193890.1">
    <property type="nucleotide sequence ID" value="NZ_RBWV01000012.1"/>
</dbReference>